<organism evidence="1 2">
    <name type="scientific">Pelagibaculum spongiae</name>
    <dbReference type="NCBI Taxonomy" id="2080658"/>
    <lineage>
        <taxon>Bacteria</taxon>
        <taxon>Pseudomonadati</taxon>
        <taxon>Pseudomonadota</taxon>
        <taxon>Gammaproteobacteria</taxon>
        <taxon>Oceanospirillales</taxon>
        <taxon>Pelagibaculum</taxon>
    </lineage>
</organism>
<evidence type="ECO:0000313" key="2">
    <source>
        <dbReference type="Proteomes" id="UP000244906"/>
    </source>
</evidence>
<dbReference type="EMBL" id="QDDL01000001">
    <property type="protein sequence ID" value="PVZ72155.1"/>
    <property type="molecule type" value="Genomic_DNA"/>
</dbReference>
<reference evidence="1 2" key="1">
    <citation type="submission" date="2018-04" db="EMBL/GenBank/DDBJ databases">
        <title>Thalassorhabdus spongiae gen. nov., sp. nov., isolated from a marine sponge in South-West Iceland.</title>
        <authorList>
            <person name="Knobloch S."/>
            <person name="Daussin A."/>
            <person name="Johannsson R."/>
            <person name="Marteinsson V.T."/>
        </authorList>
    </citation>
    <scope>NUCLEOTIDE SEQUENCE [LARGE SCALE GENOMIC DNA]</scope>
    <source>
        <strain evidence="1 2">Hp12</strain>
    </source>
</reference>
<name>A0A2V1H5X4_9GAMM</name>
<dbReference type="Proteomes" id="UP000244906">
    <property type="component" value="Unassembled WGS sequence"/>
</dbReference>
<keyword evidence="2" id="KW-1185">Reference proteome</keyword>
<dbReference type="InterPro" id="IPR013324">
    <property type="entry name" value="RNA_pol_sigma_r3/r4-like"/>
</dbReference>
<dbReference type="RefSeq" id="WP_116685740.1">
    <property type="nucleotide sequence ID" value="NZ_CAWNYD010000001.1"/>
</dbReference>
<dbReference type="AlphaFoldDB" id="A0A2V1H5X4"/>
<sequence>MDIKDNSAVIAVITGDLIASQNLDEQHFQQALTVLSTLFTEMNYEFDLYRGDSFQVIVPPKKVIELAILARLSLKAIGDKQQETDARISIGIGHILRNETIRTSNGSAFIRSGIGLDKIKHRKIVLISASPNKQIELDLLLEYVDKHISELTKEQARVLLAYLAQPDISHEEIGRKVGKSRANTTKILNKANYHLLEKFLTAQPHLIENLKK</sequence>
<accession>A0A2V1H5X4</accession>
<proteinExistence type="predicted"/>
<comment type="caution">
    <text evidence="1">The sequence shown here is derived from an EMBL/GenBank/DDBJ whole genome shotgun (WGS) entry which is preliminary data.</text>
</comment>
<dbReference type="SUPFAM" id="SSF88659">
    <property type="entry name" value="Sigma3 and sigma4 domains of RNA polymerase sigma factors"/>
    <property type="match status" value="1"/>
</dbReference>
<protein>
    <submittedName>
        <fullName evidence="1">Uncharacterized protein</fullName>
    </submittedName>
</protein>
<dbReference type="OrthoDB" id="7064118at2"/>
<evidence type="ECO:0000313" key="1">
    <source>
        <dbReference type="EMBL" id="PVZ72155.1"/>
    </source>
</evidence>
<gene>
    <name evidence="1" type="ORF">DC094_03840</name>
</gene>